<dbReference type="EMBL" id="UYIV01000001">
    <property type="protein sequence ID" value="VDH03271.1"/>
    <property type="molecule type" value="Genomic_DNA"/>
</dbReference>
<dbReference type="RefSeq" id="WP_002662423.1">
    <property type="nucleotide sequence ID" value="NZ_UFTL01000001.1"/>
</dbReference>
<reference evidence="1 2" key="1">
    <citation type="submission" date="2018-11" db="EMBL/GenBank/DDBJ databases">
        <authorList>
            <consortium name="Pathogen Informatics"/>
        </authorList>
    </citation>
    <scope>NUCLEOTIDE SEQUENCE [LARGE SCALE GENOMIC DNA]</scope>
    <source>
        <strain evidence="1 2">NCTC12929</strain>
    </source>
</reference>
<dbReference type="AlphaFoldDB" id="A0A7Z8YNH4"/>
<name>A0A7Z8YNH4_9FLAO</name>
<accession>A0A7Z8YNH4</accession>
<gene>
    <name evidence="1" type="ORF">NCTC12929_00650</name>
</gene>
<evidence type="ECO:0000313" key="2">
    <source>
        <dbReference type="Proteomes" id="UP000270205"/>
    </source>
</evidence>
<proteinExistence type="predicted"/>
<protein>
    <recommendedName>
        <fullName evidence="3">Lipoprotein</fullName>
    </recommendedName>
</protein>
<evidence type="ECO:0000313" key="1">
    <source>
        <dbReference type="EMBL" id="VDH03271.1"/>
    </source>
</evidence>
<comment type="caution">
    <text evidence="1">The sequence shown here is derived from an EMBL/GenBank/DDBJ whole genome shotgun (WGS) entry which is preliminary data.</text>
</comment>
<evidence type="ECO:0008006" key="3">
    <source>
        <dbReference type="Google" id="ProtNLM"/>
    </source>
</evidence>
<organism evidence="1 2">
    <name type="scientific">Bergeyella zoohelcum</name>
    <dbReference type="NCBI Taxonomy" id="1015"/>
    <lineage>
        <taxon>Bacteria</taxon>
        <taxon>Pseudomonadati</taxon>
        <taxon>Bacteroidota</taxon>
        <taxon>Flavobacteriia</taxon>
        <taxon>Flavobacteriales</taxon>
        <taxon>Weeksellaceae</taxon>
        <taxon>Bergeyella</taxon>
    </lineage>
</organism>
<dbReference type="PROSITE" id="PS51257">
    <property type="entry name" value="PROKAR_LIPOPROTEIN"/>
    <property type="match status" value="1"/>
</dbReference>
<sequence>MKKILLALTIGLAAMGCRDREKEAQDQLPPITQTGANTAGCLVNGKVLIPKNGSQNFGGPPAYGLKMGVGNGFHPPNIGDDYIYFMITNYISTEVGQLYIYMPNLSNGVGKYMVEQSDGKYFPEGPNNPHMIYSLKNNNKYKVYYSSSNSGEIDITRFDYHKGVYSAIFSAELYNRDNVDDKIFITEGRLDIKVATLNK</sequence>
<dbReference type="Proteomes" id="UP000270205">
    <property type="component" value="Unassembled WGS sequence"/>
</dbReference>